<dbReference type="Ensembl" id="ENSPSIT00000006509.1">
    <property type="protein sequence ID" value="ENSPSIP00000006472.1"/>
    <property type="gene ID" value="ENSPSIG00000005994.1"/>
</dbReference>
<reference evidence="2" key="4">
    <citation type="submission" date="2025-09" db="UniProtKB">
        <authorList>
            <consortium name="Ensembl"/>
        </authorList>
    </citation>
    <scope>IDENTIFICATION</scope>
</reference>
<dbReference type="EMBL" id="AGCU01096141">
    <property type="status" value="NOT_ANNOTATED_CDS"/>
    <property type="molecule type" value="Genomic_DNA"/>
</dbReference>
<dbReference type="HOGENOM" id="CLU_081156_0_0_1"/>
<reference evidence="3" key="1">
    <citation type="submission" date="2011-10" db="EMBL/GenBank/DDBJ databases">
        <authorList>
            <consortium name="Soft-shell Turtle Genome Consortium"/>
        </authorList>
    </citation>
    <scope>NUCLEOTIDE SEQUENCE [LARGE SCALE GENOMIC DNA]</scope>
    <source>
        <strain evidence="3">Daiwa-1</strain>
    </source>
</reference>
<proteinExistence type="predicted"/>
<dbReference type="GeneTree" id="ENSGT00940000154323"/>
<accession>K7FEL2</accession>
<protein>
    <submittedName>
        <fullName evidence="2">Chromosome 8 open reading frame 74</fullName>
    </submittedName>
</protein>
<organism evidence="2 3">
    <name type="scientific">Pelodiscus sinensis</name>
    <name type="common">Chinese softshell turtle</name>
    <name type="synonym">Trionyx sinensis</name>
    <dbReference type="NCBI Taxonomy" id="13735"/>
    <lineage>
        <taxon>Eukaryota</taxon>
        <taxon>Metazoa</taxon>
        <taxon>Chordata</taxon>
        <taxon>Craniata</taxon>
        <taxon>Vertebrata</taxon>
        <taxon>Euteleostomi</taxon>
        <taxon>Archelosauria</taxon>
        <taxon>Testudinata</taxon>
        <taxon>Testudines</taxon>
        <taxon>Cryptodira</taxon>
        <taxon>Trionychia</taxon>
        <taxon>Trionychidae</taxon>
        <taxon>Pelodiscus</taxon>
    </lineage>
</organism>
<evidence type="ECO:0000313" key="3">
    <source>
        <dbReference type="Proteomes" id="UP000007267"/>
    </source>
</evidence>
<dbReference type="PANTHER" id="PTHR28457:SF2">
    <property type="entry name" value="SIMILAR TO 4930578I06RIK PROTEIN"/>
    <property type="match status" value="1"/>
</dbReference>
<dbReference type="Pfam" id="PF14769">
    <property type="entry name" value="CLAMP"/>
    <property type="match status" value="1"/>
</dbReference>
<sequence>MAALSAEGVRRVCQLQREEGRQCLRALLRWEEFDEVRDQRRSIELGSVYTSLLGAVQRSFQSNIVFRVTKFPQRETLFHFFAGLPVSQAIGVLRDKLEACEPTLSSCQACVLWEYFHNTLLRHYQLYQFVLCREREAKQTSVHLEICVPPQPLPLMAGVNAEVWQYQQQLAALSAAEAQKRTNMLLLRETLHLEREHVLQRTYDDLKSQAEILDRQVLEALVKEAIGTQMQVLRDILQTEIQTTFEILELRLQKKALLLSQPVPYPPPPLPVERAWKSSKAQQPKKKK</sequence>
<reference evidence="3" key="2">
    <citation type="journal article" date="2013" name="Nat. Genet.">
        <title>The draft genomes of soft-shell turtle and green sea turtle yield insights into the development and evolution of the turtle-specific body plan.</title>
        <authorList>
            <person name="Wang Z."/>
            <person name="Pascual-Anaya J."/>
            <person name="Zadissa A."/>
            <person name="Li W."/>
            <person name="Niimura Y."/>
            <person name="Huang Z."/>
            <person name="Li C."/>
            <person name="White S."/>
            <person name="Xiong Z."/>
            <person name="Fang D."/>
            <person name="Wang B."/>
            <person name="Ming Y."/>
            <person name="Chen Y."/>
            <person name="Zheng Y."/>
            <person name="Kuraku S."/>
            <person name="Pignatelli M."/>
            <person name="Herrero J."/>
            <person name="Beal K."/>
            <person name="Nozawa M."/>
            <person name="Li Q."/>
            <person name="Wang J."/>
            <person name="Zhang H."/>
            <person name="Yu L."/>
            <person name="Shigenobu S."/>
            <person name="Wang J."/>
            <person name="Liu J."/>
            <person name="Flicek P."/>
            <person name="Searle S."/>
            <person name="Wang J."/>
            <person name="Kuratani S."/>
            <person name="Yin Y."/>
            <person name="Aken B."/>
            <person name="Zhang G."/>
            <person name="Irie N."/>
        </authorList>
    </citation>
    <scope>NUCLEOTIDE SEQUENCE [LARGE SCALE GENOMIC DNA]</scope>
    <source>
        <strain evidence="3">Daiwa-1</strain>
    </source>
</reference>
<dbReference type="EMBL" id="AGCU01096142">
    <property type="status" value="NOT_ANNOTATED_CDS"/>
    <property type="molecule type" value="Genomic_DNA"/>
</dbReference>
<dbReference type="eggNOG" id="ENOG502RYV3">
    <property type="taxonomic scope" value="Eukaryota"/>
</dbReference>
<dbReference type="InterPro" id="IPR032727">
    <property type="entry name" value="CLAMP"/>
</dbReference>
<dbReference type="AlphaFoldDB" id="K7FEL2"/>
<name>K7FEL2_PELSI</name>
<keyword evidence="3" id="KW-1185">Reference proteome</keyword>
<dbReference type="Proteomes" id="UP000007267">
    <property type="component" value="Unassembled WGS sequence"/>
</dbReference>
<feature type="region of interest" description="Disordered" evidence="1">
    <location>
        <begin position="263"/>
        <end position="288"/>
    </location>
</feature>
<dbReference type="EMBL" id="AGCU01096144">
    <property type="status" value="NOT_ANNOTATED_CDS"/>
    <property type="molecule type" value="Genomic_DNA"/>
</dbReference>
<dbReference type="PANTHER" id="PTHR28457">
    <property type="entry name" value="COILED-COIL DOMAIN-CONTAINING PROTEIN 189"/>
    <property type="match status" value="1"/>
</dbReference>
<reference evidence="2" key="3">
    <citation type="submission" date="2025-08" db="UniProtKB">
        <authorList>
            <consortium name="Ensembl"/>
        </authorList>
    </citation>
    <scope>IDENTIFICATION</scope>
</reference>
<gene>
    <name evidence="2" type="primary">C8orf74</name>
</gene>
<evidence type="ECO:0000256" key="1">
    <source>
        <dbReference type="SAM" id="MobiDB-lite"/>
    </source>
</evidence>
<dbReference type="OMA" id="YQFVLCR"/>
<evidence type="ECO:0000313" key="2">
    <source>
        <dbReference type="Ensembl" id="ENSPSIP00000006472.1"/>
    </source>
</evidence>
<dbReference type="EMBL" id="AGCU01096143">
    <property type="status" value="NOT_ANNOTATED_CDS"/>
    <property type="molecule type" value="Genomic_DNA"/>
</dbReference>